<dbReference type="Proteomes" id="UP000017836">
    <property type="component" value="Unassembled WGS sequence"/>
</dbReference>
<reference evidence="6" key="1">
    <citation type="journal article" date="2013" name="Science">
        <title>The Amborella genome and the evolution of flowering plants.</title>
        <authorList>
            <consortium name="Amborella Genome Project"/>
        </authorList>
    </citation>
    <scope>NUCLEOTIDE SEQUENCE [LARGE SCALE GENOMIC DNA]</scope>
</reference>
<dbReference type="EMBL" id="KI394463">
    <property type="protein sequence ID" value="ERN02910.1"/>
    <property type="molecule type" value="Genomic_DNA"/>
</dbReference>
<dbReference type="AlphaFoldDB" id="W1P7G2"/>
<dbReference type="KEGG" id="atr:18431039"/>
<evidence type="ECO:0000256" key="2">
    <source>
        <dbReference type="ARBA" id="ARBA00023163"/>
    </source>
</evidence>
<evidence type="ECO:0000256" key="3">
    <source>
        <dbReference type="SAM" id="MobiDB-lite"/>
    </source>
</evidence>
<evidence type="ECO:0000256" key="1">
    <source>
        <dbReference type="ARBA" id="ARBA00023015"/>
    </source>
</evidence>
<dbReference type="OrthoDB" id="777433at2759"/>
<organism evidence="5 6">
    <name type="scientific">Amborella trichopoda</name>
    <dbReference type="NCBI Taxonomy" id="13333"/>
    <lineage>
        <taxon>Eukaryota</taxon>
        <taxon>Viridiplantae</taxon>
        <taxon>Streptophyta</taxon>
        <taxon>Embryophyta</taxon>
        <taxon>Tracheophyta</taxon>
        <taxon>Spermatophyta</taxon>
        <taxon>Magnoliopsida</taxon>
        <taxon>Amborellales</taxon>
        <taxon>Amborellaceae</taxon>
        <taxon>Amborella</taxon>
    </lineage>
</organism>
<evidence type="ECO:0000259" key="4">
    <source>
        <dbReference type="PROSITE" id="PS50888"/>
    </source>
</evidence>
<feature type="domain" description="BHLH" evidence="4">
    <location>
        <begin position="318"/>
        <end position="367"/>
    </location>
</feature>
<gene>
    <name evidence="5" type="ORF">AMTR_s00135p00067230</name>
</gene>
<keyword evidence="1" id="KW-0805">Transcription regulation</keyword>
<feature type="region of interest" description="Disordered" evidence="3">
    <location>
        <begin position="289"/>
        <end position="332"/>
    </location>
</feature>
<protein>
    <recommendedName>
        <fullName evidence="4">BHLH domain-containing protein</fullName>
    </recommendedName>
</protein>
<dbReference type="PROSITE" id="PS50888">
    <property type="entry name" value="BHLH"/>
    <property type="match status" value="1"/>
</dbReference>
<dbReference type="PANTHER" id="PTHR36066:SF2">
    <property type="entry name" value="TRANSCRIPTION FACTOR BHLH145"/>
    <property type="match status" value="1"/>
</dbReference>
<dbReference type="Gene3D" id="4.10.280.10">
    <property type="entry name" value="Helix-loop-helix DNA-binding domain"/>
    <property type="match status" value="1"/>
</dbReference>
<dbReference type="InterPro" id="IPR036638">
    <property type="entry name" value="HLH_DNA-bd_sf"/>
</dbReference>
<dbReference type="InterPro" id="IPR011598">
    <property type="entry name" value="bHLH_dom"/>
</dbReference>
<dbReference type="HOGENOM" id="CLU_053960_1_0_1"/>
<dbReference type="InterPro" id="IPR037546">
    <property type="entry name" value="SAC51-like"/>
</dbReference>
<evidence type="ECO:0000313" key="6">
    <source>
        <dbReference type="Proteomes" id="UP000017836"/>
    </source>
</evidence>
<proteinExistence type="predicted"/>
<dbReference type="SUPFAM" id="SSF47459">
    <property type="entry name" value="HLH, helix-loop-helix DNA-binding domain"/>
    <property type="match status" value="1"/>
</dbReference>
<dbReference type="GO" id="GO:0046983">
    <property type="term" value="F:protein dimerization activity"/>
    <property type="evidence" value="ECO:0007669"/>
    <property type="project" value="InterPro"/>
</dbReference>
<dbReference type="eggNOG" id="ENOG502R77Z">
    <property type="taxonomic scope" value="Eukaryota"/>
</dbReference>
<keyword evidence="2" id="KW-0804">Transcription</keyword>
<dbReference type="Gramene" id="ERN02910">
    <property type="protein sequence ID" value="ERN02910"/>
    <property type="gene ID" value="AMTR_s00135p00067230"/>
</dbReference>
<sequence length="378" mass="41596">MGKNYNFDFCGQSPRPLPFMNLSSIPSYGLNPSIEPTTQEYFPSASSPVPDFAVSASPELKLIDSSGPSSWYYYCQNGSNPFTTFTSNPVEEGTVSLFPHESRCLDQKPEASSSNLGAPSRRRSFIVFDQCGSRRSLFFGSIPSQSQLPDSTSPKGFDSSYFRWGPSTGLPNQNLPAIVERAKAAQGDESKEMSSAGQVSEMHEDTEEIEALMSSDDEEETSTGHSPLDMREFEKDKDHYEEYEEEEEEGEEVDSYVSIKRRKIDKMCGGVALGAPHHVSLMDSASSVKGHEKWGSNTGFNSTMGPQFHGKTGTTSGSRCEEEARTKRSRRDKIKKTVGILRKIIPGGKGKDAAVVLDDAIRYLRSLRLKVKVADAAS</sequence>
<dbReference type="PANTHER" id="PTHR36066">
    <property type="entry name" value="TRANSCRIPTION FACTOR BHLH145"/>
    <property type="match status" value="1"/>
</dbReference>
<name>W1P7G2_AMBTC</name>
<feature type="compositionally biased region" description="Polar residues" evidence="3">
    <location>
        <begin position="295"/>
        <end position="305"/>
    </location>
</feature>
<keyword evidence="6" id="KW-1185">Reference proteome</keyword>
<evidence type="ECO:0000313" key="5">
    <source>
        <dbReference type="EMBL" id="ERN02910.1"/>
    </source>
</evidence>
<dbReference type="Pfam" id="PF23173">
    <property type="entry name" value="bHLH_SAC51"/>
    <property type="match status" value="1"/>
</dbReference>
<dbReference type="OMA" id="CPDMKEE"/>
<accession>W1P7G2</accession>
<feature type="region of interest" description="Disordered" evidence="3">
    <location>
        <begin position="213"/>
        <end position="232"/>
    </location>
</feature>